<evidence type="ECO:0000313" key="1">
    <source>
        <dbReference type="EMBL" id="VFJ64021.1"/>
    </source>
</evidence>
<dbReference type="EMBL" id="CAADFL010000114">
    <property type="protein sequence ID" value="VFK09743.1"/>
    <property type="molecule type" value="Genomic_DNA"/>
</dbReference>
<dbReference type="AlphaFoldDB" id="A0A450TB74"/>
<evidence type="ECO:0008006" key="4">
    <source>
        <dbReference type="Google" id="ProtNLM"/>
    </source>
</evidence>
<proteinExistence type="predicted"/>
<dbReference type="EMBL" id="CAADFA010000358">
    <property type="protein sequence ID" value="VFJ64021.1"/>
    <property type="molecule type" value="Genomic_DNA"/>
</dbReference>
<evidence type="ECO:0000313" key="2">
    <source>
        <dbReference type="EMBL" id="VFJ66306.1"/>
    </source>
</evidence>
<sequence>MKTVYVESSVISYLTARPSRDVVTAARQAITLEWWEEHGIQYGICLSELVLEEIGPKDSSAAQRRLGLVENAPILETTESAVELSKLLITEKAIPETSTEDALPIGIAAVQGMDFLLTVMLQRYHPR</sequence>
<name>A0A450TB74_9GAMM</name>
<protein>
    <recommendedName>
        <fullName evidence="4">PIN domain-containing protein</fullName>
    </recommendedName>
</protein>
<organism evidence="1">
    <name type="scientific">Candidatus Kentrum sp. FM</name>
    <dbReference type="NCBI Taxonomy" id="2126340"/>
    <lineage>
        <taxon>Bacteria</taxon>
        <taxon>Pseudomonadati</taxon>
        <taxon>Pseudomonadota</taxon>
        <taxon>Gammaproteobacteria</taxon>
        <taxon>Candidatus Kentrum</taxon>
    </lineage>
</organism>
<reference evidence="1" key="1">
    <citation type="submission" date="2019-02" db="EMBL/GenBank/DDBJ databases">
        <authorList>
            <person name="Gruber-Vodicka R. H."/>
            <person name="Seah K. B. B."/>
        </authorList>
    </citation>
    <scope>NUCLEOTIDE SEQUENCE</scope>
    <source>
        <strain evidence="2">BECK_BZ163</strain>
        <strain evidence="3">BECK_BZ164</strain>
        <strain evidence="1">BECK_BZ165</strain>
    </source>
</reference>
<dbReference type="EMBL" id="CAADEZ010000408">
    <property type="protein sequence ID" value="VFJ66306.1"/>
    <property type="molecule type" value="Genomic_DNA"/>
</dbReference>
<evidence type="ECO:0000313" key="3">
    <source>
        <dbReference type="EMBL" id="VFK09743.1"/>
    </source>
</evidence>
<accession>A0A450TB74</accession>
<dbReference type="CDD" id="cd18687">
    <property type="entry name" value="PIN_VapC-like"/>
    <property type="match status" value="1"/>
</dbReference>
<gene>
    <name evidence="2" type="ORF">BECKFM1743A_GA0114220_104081</name>
    <name evidence="3" type="ORF">BECKFM1743B_GA0114221_101142</name>
    <name evidence="1" type="ORF">BECKFM1743C_GA0114222_103587</name>
</gene>